<evidence type="ECO:0000256" key="1">
    <source>
        <dbReference type="ARBA" id="ARBA00022649"/>
    </source>
</evidence>
<dbReference type="Pfam" id="PF05016">
    <property type="entry name" value="ParE_toxin"/>
    <property type="match status" value="1"/>
</dbReference>
<evidence type="ECO:0000313" key="2">
    <source>
        <dbReference type="EMBL" id="MBU9723834.1"/>
    </source>
</evidence>
<evidence type="ECO:0000313" key="3">
    <source>
        <dbReference type="Proteomes" id="UP000790580"/>
    </source>
</evidence>
<keyword evidence="3" id="KW-1185">Reference proteome</keyword>
<dbReference type="InterPro" id="IPR007712">
    <property type="entry name" value="RelE/ParE_toxin"/>
</dbReference>
<reference evidence="2 3" key="1">
    <citation type="submission" date="2021-06" db="EMBL/GenBank/DDBJ databases">
        <title>Bacillus sp. RD4P76, an endophyte from a halophyte.</title>
        <authorList>
            <person name="Sun J.-Q."/>
        </authorList>
    </citation>
    <scope>NUCLEOTIDE SEQUENCE [LARGE SCALE GENOMIC DNA]</scope>
    <source>
        <strain evidence="2 3">JCM 17098</strain>
    </source>
</reference>
<dbReference type="Proteomes" id="UP000790580">
    <property type="component" value="Unassembled WGS sequence"/>
</dbReference>
<protein>
    <submittedName>
        <fullName evidence="2">Type II toxin-antitoxin system RelE/ParE family toxin</fullName>
    </submittedName>
</protein>
<dbReference type="InterPro" id="IPR035093">
    <property type="entry name" value="RelE/ParE_toxin_dom_sf"/>
</dbReference>
<sequence>MKILWTEEARSNFRKIKSRYFSNEETRQYKKELAFKIQDKIISIMEAMPANEPEWKGSYRVLIDNYIVIYSFSEDRKICYIKAFKHQKQS</sequence>
<comment type="caution">
    <text evidence="2">The sequence shown here is derived from an EMBL/GenBank/DDBJ whole genome shotgun (WGS) entry which is preliminary data.</text>
</comment>
<gene>
    <name evidence="2" type="ORF">KS407_20655</name>
</gene>
<dbReference type="EMBL" id="JAHQCR010000087">
    <property type="protein sequence ID" value="MBU9723834.1"/>
    <property type="molecule type" value="Genomic_DNA"/>
</dbReference>
<dbReference type="RefSeq" id="WP_088073840.1">
    <property type="nucleotide sequence ID" value="NZ_JAHQCR010000087.1"/>
</dbReference>
<keyword evidence="1" id="KW-1277">Toxin-antitoxin system</keyword>
<organism evidence="2 3">
    <name type="scientific">Evansella alkalicola</name>
    <dbReference type="NCBI Taxonomy" id="745819"/>
    <lineage>
        <taxon>Bacteria</taxon>
        <taxon>Bacillati</taxon>
        <taxon>Bacillota</taxon>
        <taxon>Bacilli</taxon>
        <taxon>Bacillales</taxon>
        <taxon>Bacillaceae</taxon>
        <taxon>Evansella</taxon>
    </lineage>
</organism>
<proteinExistence type="predicted"/>
<dbReference type="Gene3D" id="3.30.2310.20">
    <property type="entry name" value="RelE-like"/>
    <property type="match status" value="1"/>
</dbReference>
<name>A0ABS6JZ30_9BACI</name>
<accession>A0ABS6JZ30</accession>
<dbReference type="SUPFAM" id="SSF143011">
    <property type="entry name" value="RelE-like"/>
    <property type="match status" value="1"/>
</dbReference>